<keyword evidence="3" id="KW-1185">Reference proteome</keyword>
<dbReference type="EMBL" id="BAAAEW010000033">
    <property type="protein sequence ID" value="GAA0762775.1"/>
    <property type="molecule type" value="Genomic_DNA"/>
</dbReference>
<dbReference type="Proteomes" id="UP001500279">
    <property type="component" value="Unassembled WGS sequence"/>
</dbReference>
<proteinExistence type="predicted"/>
<organism evidence="2 3">
    <name type="scientific">Ideonella azotifigens</name>
    <dbReference type="NCBI Taxonomy" id="513160"/>
    <lineage>
        <taxon>Bacteria</taxon>
        <taxon>Pseudomonadati</taxon>
        <taxon>Pseudomonadota</taxon>
        <taxon>Betaproteobacteria</taxon>
        <taxon>Burkholderiales</taxon>
        <taxon>Sphaerotilaceae</taxon>
        <taxon>Ideonella</taxon>
    </lineage>
</organism>
<comment type="caution">
    <text evidence="2">The sequence shown here is derived from an EMBL/GenBank/DDBJ whole genome shotgun (WGS) entry which is preliminary data.</text>
</comment>
<evidence type="ECO:0000313" key="3">
    <source>
        <dbReference type="Proteomes" id="UP001500279"/>
    </source>
</evidence>
<evidence type="ECO:0000256" key="1">
    <source>
        <dbReference type="SAM" id="SignalP"/>
    </source>
</evidence>
<evidence type="ECO:0000313" key="2">
    <source>
        <dbReference type="EMBL" id="GAA0762775.1"/>
    </source>
</evidence>
<sequence>MRTLRQARCALSGLGLGLVLLTPLAGCSSLQQVGGPPPIGLSELQRNKLLTATDDFDLSQAMGDANADATRRRELRNAYIANRLVLMDVAFLNYLRTLTTDKHTLDAASEGTVLGLSVLGTLMNATQAKENLAALVATITGLKAVVDKNFFDNRGLDAIASTMVAKRKEVLARILVALPGSADAYPLVAARNDLNDYYLAGTMDGAFLTIQAEANKRDEAASRNLSQTLMVANTMENLSSTTLASKRSLTLALGAPTATLEVVTAALTALSVPSDQLPAAKDAAVALLQKYVREARTQVQIDALAAIFRNAGLTP</sequence>
<name>A0ABP3VLV1_9BURK</name>
<reference evidence="3" key="1">
    <citation type="journal article" date="2019" name="Int. J. Syst. Evol. Microbiol.">
        <title>The Global Catalogue of Microorganisms (GCM) 10K type strain sequencing project: providing services to taxonomists for standard genome sequencing and annotation.</title>
        <authorList>
            <consortium name="The Broad Institute Genomics Platform"/>
            <consortium name="The Broad Institute Genome Sequencing Center for Infectious Disease"/>
            <person name="Wu L."/>
            <person name="Ma J."/>
        </authorList>
    </citation>
    <scope>NUCLEOTIDE SEQUENCE [LARGE SCALE GENOMIC DNA]</scope>
    <source>
        <strain evidence="3">JCM 15503</strain>
    </source>
</reference>
<feature type="chain" id="PRO_5046577396" description="Lipoprotein" evidence="1">
    <location>
        <begin position="26"/>
        <end position="315"/>
    </location>
</feature>
<evidence type="ECO:0008006" key="4">
    <source>
        <dbReference type="Google" id="ProtNLM"/>
    </source>
</evidence>
<gene>
    <name evidence="2" type="ORF">GCM10009107_47590</name>
</gene>
<feature type="signal peptide" evidence="1">
    <location>
        <begin position="1"/>
        <end position="25"/>
    </location>
</feature>
<keyword evidence="1" id="KW-0732">Signal</keyword>
<protein>
    <recommendedName>
        <fullName evidence="4">Lipoprotein</fullName>
    </recommendedName>
</protein>
<accession>A0ABP3VLV1</accession>
<dbReference type="RefSeq" id="WP_141287357.1">
    <property type="nucleotide sequence ID" value="NZ_BAAAEW010000033.1"/>
</dbReference>